<evidence type="ECO:0000259" key="2">
    <source>
        <dbReference type="Pfam" id="PF03703"/>
    </source>
</evidence>
<dbReference type="Pfam" id="PF03703">
    <property type="entry name" value="bPH_2"/>
    <property type="match status" value="1"/>
</dbReference>
<evidence type="ECO:0000313" key="4">
    <source>
        <dbReference type="Proteomes" id="UP000248916"/>
    </source>
</evidence>
<dbReference type="Proteomes" id="UP000248916">
    <property type="component" value="Unassembled WGS sequence"/>
</dbReference>
<dbReference type="InterPro" id="IPR005182">
    <property type="entry name" value="YdbS-like_PH"/>
</dbReference>
<name>A0A2W7NT98_9RHOB</name>
<gene>
    <name evidence="3" type="ORF">LX81_01915</name>
</gene>
<keyword evidence="1" id="KW-1133">Transmembrane helix</keyword>
<evidence type="ECO:0000313" key="3">
    <source>
        <dbReference type="EMBL" id="PZX16546.1"/>
    </source>
</evidence>
<dbReference type="RefSeq" id="WP_111537078.1">
    <property type="nucleotide sequence ID" value="NZ_QKZL01000006.1"/>
</dbReference>
<feature type="domain" description="YdbS-like PH" evidence="2">
    <location>
        <begin position="100"/>
        <end position="187"/>
    </location>
</feature>
<comment type="caution">
    <text evidence="3">The sequence shown here is derived from an EMBL/GenBank/DDBJ whole genome shotgun (WGS) entry which is preliminary data.</text>
</comment>
<feature type="transmembrane region" description="Helical" evidence="1">
    <location>
        <begin position="48"/>
        <end position="69"/>
    </location>
</feature>
<evidence type="ECO:0000256" key="1">
    <source>
        <dbReference type="SAM" id="Phobius"/>
    </source>
</evidence>
<dbReference type="NCBIfam" id="NF040894">
    <property type="entry name" value="puhB_PGC"/>
    <property type="match status" value="1"/>
</dbReference>
<dbReference type="EMBL" id="QKZL01000006">
    <property type="protein sequence ID" value="PZX16546.1"/>
    <property type="molecule type" value="Genomic_DNA"/>
</dbReference>
<keyword evidence="1" id="KW-0812">Transmembrane</keyword>
<organism evidence="3 4">
    <name type="scientific">Palleronia aestuarii</name>
    <dbReference type="NCBI Taxonomy" id="568105"/>
    <lineage>
        <taxon>Bacteria</taxon>
        <taxon>Pseudomonadati</taxon>
        <taxon>Pseudomonadota</taxon>
        <taxon>Alphaproteobacteria</taxon>
        <taxon>Rhodobacterales</taxon>
        <taxon>Roseobacteraceae</taxon>
        <taxon>Palleronia</taxon>
    </lineage>
</organism>
<proteinExistence type="predicted"/>
<keyword evidence="1" id="KW-0472">Membrane</keyword>
<reference evidence="3 4" key="1">
    <citation type="submission" date="2018-06" db="EMBL/GenBank/DDBJ databases">
        <title>Genomic Encyclopedia of Archaeal and Bacterial Type Strains, Phase II (KMG-II): from individual species to whole genera.</title>
        <authorList>
            <person name="Goeker M."/>
        </authorList>
    </citation>
    <scope>NUCLEOTIDE SEQUENCE [LARGE SCALE GENOMIC DNA]</scope>
    <source>
        <strain evidence="3 4">DSM 22009</strain>
    </source>
</reference>
<feature type="transmembrane region" description="Helical" evidence="1">
    <location>
        <begin position="75"/>
        <end position="94"/>
    </location>
</feature>
<sequence length="211" mass="22845">MAHHDDPDFAVEPVPGLPEQLPRGERMLWQGRPDTWALARHAFKIRWVAGYFAVLAFARVAASAAAMGWGGALPLAVPFLVLGVVTCAILLGLAKVQSRMTLYTITTERVVMRIGAALTLTLNLPFPRIAGAEMALGPRGTGTIALSTMGDTRLSYLVLWPHARPWRFRRTEPALRSVPEAEKVAAILADAVETRMAAPQIAPRAMAMAAE</sequence>
<accession>A0A2W7NT98</accession>
<dbReference type="OrthoDB" id="7345733at2"/>
<protein>
    <submittedName>
        <fullName evidence="3">PH (Pleckstrin Homology) domain-containing protein</fullName>
    </submittedName>
</protein>
<dbReference type="AlphaFoldDB" id="A0A2W7NT98"/>
<dbReference type="InterPro" id="IPR054839">
    <property type="entry name" value="puhB_PGC"/>
</dbReference>
<keyword evidence="4" id="KW-1185">Reference proteome</keyword>